<accession>A0AAP4K791</accession>
<dbReference type="InterPro" id="IPR046188">
    <property type="entry name" value="DUF6216"/>
</dbReference>
<organism evidence="2">
    <name type="scientific">Xanthomonas arboricola pv. pruni</name>
    <dbReference type="NCBI Taxonomy" id="69929"/>
    <lineage>
        <taxon>Bacteria</taxon>
        <taxon>Pseudomonadati</taxon>
        <taxon>Pseudomonadota</taxon>
        <taxon>Gammaproteobacteria</taxon>
        <taxon>Lysobacterales</taxon>
        <taxon>Lysobacteraceae</taxon>
        <taxon>Xanthomonas</taxon>
    </lineage>
</organism>
<dbReference type="AlphaFoldDB" id="A0AAP4K791"/>
<comment type="caution">
    <text evidence="2">The sequence shown here is derived from an EMBL/GenBank/DDBJ whole genome shotgun (WGS) entry which is preliminary data.</text>
</comment>
<sequence>MEWLKFLTGEIAAGSIIAFLLAAIFACWRSGSLHPINTRVLRLFISKDDIEDTVIRKNLADHSALAGFRMTHQIRAQTLKDAKALIAFSDLHNIPLKLIGHAGWAFDLKSHVIHPKRVHSKGWSLLPFGAVVVFLILAAILCIIASNDSLLVTLKETHTSLFISETEAKTTGLFSTKSETLTIEQCKNIAEKQVIPPTFDPRDLKILCEVWADPTLKPHLAKEVPKQRHASLFAFVVALWCAWQFYTLFRELISANKLKDLLEERQLGTSQ</sequence>
<proteinExistence type="predicted"/>
<dbReference type="Pfam" id="PF19723">
    <property type="entry name" value="DUF6216"/>
    <property type="match status" value="1"/>
</dbReference>
<keyword evidence="1" id="KW-0472">Membrane</keyword>
<feature type="transmembrane region" description="Helical" evidence="1">
    <location>
        <begin position="125"/>
        <end position="146"/>
    </location>
</feature>
<gene>
    <name evidence="2" type="ORF">QSH54_02585</name>
</gene>
<evidence type="ECO:0000256" key="1">
    <source>
        <dbReference type="SAM" id="Phobius"/>
    </source>
</evidence>
<protein>
    <submittedName>
        <fullName evidence="2">DUF6216 family protein</fullName>
    </submittedName>
</protein>
<feature type="transmembrane region" description="Helical" evidence="1">
    <location>
        <begin position="6"/>
        <end position="28"/>
    </location>
</feature>
<reference evidence="2" key="1">
    <citation type="submission" date="2023-06" db="EMBL/GenBank/DDBJ databases">
        <title>Genome sequences of Xanthomonas arboricola from Serbia and Montenegro.</title>
        <authorList>
            <person name="Ilicic R."/>
            <person name="Jelusic A."/>
            <person name="Harrison J."/>
            <person name="Greer S."/>
            <person name="Grant M."/>
            <person name="Vicente J."/>
            <person name="Popovic Milovanovic T."/>
            <person name="Studholme D.J."/>
        </authorList>
    </citation>
    <scope>NUCLEOTIDE SEQUENCE</scope>
    <source>
        <strain evidence="2">Xp320</strain>
    </source>
</reference>
<feature type="transmembrane region" description="Helical" evidence="1">
    <location>
        <begin position="230"/>
        <end position="249"/>
    </location>
</feature>
<dbReference type="PROSITE" id="PS51257">
    <property type="entry name" value="PROKAR_LIPOPROTEIN"/>
    <property type="match status" value="1"/>
</dbReference>
<evidence type="ECO:0000313" key="2">
    <source>
        <dbReference type="EMBL" id="MDN0285562.1"/>
    </source>
</evidence>
<keyword evidence="1" id="KW-0812">Transmembrane</keyword>
<keyword evidence="1" id="KW-1133">Transmembrane helix</keyword>
<dbReference type="EMBL" id="JASVYU010000002">
    <property type="protein sequence ID" value="MDN0285562.1"/>
    <property type="molecule type" value="Genomic_DNA"/>
</dbReference>
<name>A0AAP4K791_9XANT</name>
<dbReference type="RefSeq" id="WP_175430021.1">
    <property type="nucleotide sequence ID" value="NZ_CP044334.1"/>
</dbReference>